<feature type="binding site" evidence="17">
    <location>
        <position position="7"/>
    </location>
    <ligand>
        <name>a divalent metal cation</name>
        <dbReference type="ChEBI" id="CHEBI:60240"/>
        <label>1</label>
        <note>catalytic</note>
    </ligand>
</feature>
<keyword evidence="9 18" id="KW-0378">Hydrolase</keyword>
<dbReference type="NCBIfam" id="TIGR00573">
    <property type="entry name" value="dnaq"/>
    <property type="match status" value="1"/>
</dbReference>
<dbReference type="AlphaFoldDB" id="A0A1M5S2X7"/>
<evidence type="ECO:0000256" key="11">
    <source>
        <dbReference type="ARBA" id="ARBA00022842"/>
    </source>
</evidence>
<evidence type="ECO:0000256" key="4">
    <source>
        <dbReference type="ARBA" id="ARBA00022679"/>
    </source>
</evidence>
<dbReference type="EMBL" id="FQWZ01000009">
    <property type="protein sequence ID" value="SHH32815.1"/>
    <property type="molecule type" value="Genomic_DNA"/>
</dbReference>
<evidence type="ECO:0000256" key="8">
    <source>
        <dbReference type="ARBA" id="ARBA00022723"/>
    </source>
</evidence>
<keyword evidence="5 18" id="KW-0548">Nucleotidyltransferase</keyword>
<keyword evidence="12 18" id="KW-0239">DNA-directed DNA polymerase</keyword>
<accession>A0A1M5S2X7</accession>
<evidence type="ECO:0000259" key="19">
    <source>
        <dbReference type="SMART" id="SM00479"/>
    </source>
</evidence>
<dbReference type="PANTHER" id="PTHR30231:SF41">
    <property type="entry name" value="DNA POLYMERASE III SUBUNIT EPSILON"/>
    <property type="match status" value="1"/>
</dbReference>
<evidence type="ECO:0000256" key="7">
    <source>
        <dbReference type="ARBA" id="ARBA00022722"/>
    </source>
</evidence>
<dbReference type="OrthoDB" id="9804290at2"/>
<evidence type="ECO:0000256" key="13">
    <source>
        <dbReference type="ARBA" id="ARBA00023211"/>
    </source>
</evidence>
<feature type="binding site" evidence="16">
    <location>
        <position position="158"/>
    </location>
    <ligand>
        <name>substrate</name>
    </ligand>
</feature>
<dbReference type="GO" id="GO:0008408">
    <property type="term" value="F:3'-5' exonuclease activity"/>
    <property type="evidence" value="ECO:0007669"/>
    <property type="project" value="TreeGrafter"/>
</dbReference>
<evidence type="ECO:0000256" key="2">
    <source>
        <dbReference type="ARBA" id="ARBA00012417"/>
    </source>
</evidence>
<evidence type="ECO:0000256" key="15">
    <source>
        <dbReference type="PIRSR" id="PIRSR606309-1"/>
    </source>
</evidence>
<evidence type="ECO:0000256" key="10">
    <source>
        <dbReference type="ARBA" id="ARBA00022839"/>
    </source>
</evidence>
<name>A0A1M5S2X7_9GAMM</name>
<dbReference type="STRING" id="490188.SAMN04488068_3301"/>
<dbReference type="InterPro" id="IPR013520">
    <property type="entry name" value="Ribonucl_H"/>
</dbReference>
<dbReference type="NCBIfam" id="NF004316">
    <property type="entry name" value="PRK05711.1"/>
    <property type="match status" value="1"/>
</dbReference>
<keyword evidence="11 17" id="KW-0460">Magnesium</keyword>
<dbReference type="InterPro" id="IPR006054">
    <property type="entry name" value="DnaQ"/>
</dbReference>
<organism evidence="20 21">
    <name type="scientific">Hydrocarboniphaga daqingensis</name>
    <dbReference type="NCBI Taxonomy" id="490188"/>
    <lineage>
        <taxon>Bacteria</taxon>
        <taxon>Pseudomonadati</taxon>
        <taxon>Pseudomonadota</taxon>
        <taxon>Gammaproteobacteria</taxon>
        <taxon>Nevskiales</taxon>
        <taxon>Nevskiaceae</taxon>
        <taxon>Hydrocarboniphaga</taxon>
    </lineage>
</organism>
<dbReference type="GO" id="GO:0003887">
    <property type="term" value="F:DNA-directed DNA polymerase activity"/>
    <property type="evidence" value="ECO:0007669"/>
    <property type="project" value="UniProtKB-KW"/>
</dbReference>
<dbReference type="FunFam" id="3.30.420.10:FF:000012">
    <property type="entry name" value="DNA polymerase III subunit epsilon"/>
    <property type="match status" value="1"/>
</dbReference>
<evidence type="ECO:0000256" key="12">
    <source>
        <dbReference type="ARBA" id="ARBA00022932"/>
    </source>
</evidence>
<evidence type="ECO:0000256" key="17">
    <source>
        <dbReference type="PIRSR" id="PIRSR606309-3"/>
    </source>
</evidence>
<dbReference type="Pfam" id="PF00929">
    <property type="entry name" value="RNase_T"/>
    <property type="match status" value="1"/>
</dbReference>
<comment type="cofactor">
    <cofactor evidence="17">
        <name>Mg(2+)</name>
        <dbReference type="ChEBI" id="CHEBI:18420"/>
    </cofactor>
    <cofactor evidence="17">
        <name>Mn(2+)</name>
        <dbReference type="ChEBI" id="CHEBI:29035"/>
    </cofactor>
    <text evidence="17">Binds 2 divalent metal cations. Magnesium or manganese.</text>
</comment>
<dbReference type="SUPFAM" id="SSF53098">
    <property type="entry name" value="Ribonuclease H-like"/>
    <property type="match status" value="1"/>
</dbReference>
<keyword evidence="13 17" id="KW-0464">Manganese</keyword>
<comment type="catalytic activity">
    <reaction evidence="14 18">
        <text>DNA(n) + a 2'-deoxyribonucleoside 5'-triphosphate = DNA(n+1) + diphosphate</text>
        <dbReference type="Rhea" id="RHEA:22508"/>
        <dbReference type="Rhea" id="RHEA-COMP:17339"/>
        <dbReference type="Rhea" id="RHEA-COMP:17340"/>
        <dbReference type="ChEBI" id="CHEBI:33019"/>
        <dbReference type="ChEBI" id="CHEBI:61560"/>
        <dbReference type="ChEBI" id="CHEBI:173112"/>
        <dbReference type="EC" id="2.7.7.7"/>
    </reaction>
</comment>
<keyword evidence="7 18" id="KW-0540">Nuclease</keyword>
<dbReference type="SMART" id="SM00479">
    <property type="entry name" value="EXOIII"/>
    <property type="match status" value="1"/>
</dbReference>
<keyword evidence="4 18" id="KW-0808">Transferase</keyword>
<feature type="binding site" evidence="16">
    <location>
        <position position="58"/>
    </location>
    <ligand>
        <name>substrate</name>
    </ligand>
</feature>
<evidence type="ECO:0000256" key="9">
    <source>
        <dbReference type="ARBA" id="ARBA00022801"/>
    </source>
</evidence>
<evidence type="ECO:0000256" key="14">
    <source>
        <dbReference type="ARBA" id="ARBA00049244"/>
    </source>
</evidence>
<sequence>MRQIVLDTETTGLEVSQGHRVIEIGCVELRNRRPTGENFHQYLHPEDKQIDAGAQEVHGISLQFLADKPKFREVAQKLWDYLAGAELIIHNAGFDLGFLDEEFRRAGVGTRLQDVCKVIDTVLLARRLHPGQKVNLDALCKRYAVDASHREHHGALLDAGLLADVYLAMTGGQSALMLDDSSRSGGARRSRFVDLLGAPADAPLVVVLPTEDELTAHQARLKTITKKSGDKLIWSGELH</sequence>
<dbReference type="RefSeq" id="WP_072899440.1">
    <property type="nucleotide sequence ID" value="NZ_FQWZ01000009.1"/>
</dbReference>
<evidence type="ECO:0000313" key="20">
    <source>
        <dbReference type="EMBL" id="SHH32815.1"/>
    </source>
</evidence>
<evidence type="ECO:0000256" key="5">
    <source>
        <dbReference type="ARBA" id="ARBA00022695"/>
    </source>
</evidence>
<keyword evidence="21" id="KW-1185">Reference proteome</keyword>
<feature type="binding site" evidence="16">
    <location>
        <position position="7"/>
    </location>
    <ligand>
        <name>substrate</name>
    </ligand>
</feature>
<dbReference type="InterPro" id="IPR012337">
    <property type="entry name" value="RNaseH-like_sf"/>
</dbReference>
<dbReference type="InterPro" id="IPR036397">
    <property type="entry name" value="RNaseH_sf"/>
</dbReference>
<dbReference type="NCBIfam" id="TIGR01406">
    <property type="entry name" value="dnaQ_proteo"/>
    <property type="match status" value="1"/>
</dbReference>
<keyword evidence="8 17" id="KW-0479">Metal-binding</keyword>
<proteinExistence type="predicted"/>
<evidence type="ECO:0000313" key="21">
    <source>
        <dbReference type="Proteomes" id="UP000199758"/>
    </source>
</evidence>
<comment type="function">
    <text evidence="18">DNA polymerase III is a complex, multichain enzyme responsible for most of the replicative synthesis in bacteria. The epsilon subunit contain the editing function and is a proofreading 3'-5' exonuclease.</text>
</comment>
<dbReference type="InterPro" id="IPR006309">
    <property type="entry name" value="DnaQ_proteo"/>
</dbReference>
<dbReference type="Gene3D" id="3.30.420.10">
    <property type="entry name" value="Ribonuclease H-like superfamily/Ribonuclease H"/>
    <property type="match status" value="1"/>
</dbReference>
<feature type="binding site" evidence="17">
    <location>
        <position position="158"/>
    </location>
    <ligand>
        <name>a divalent metal cation</name>
        <dbReference type="ChEBI" id="CHEBI:60240"/>
        <label>1</label>
        <note>catalytic</note>
    </ligand>
</feature>
<dbReference type="Proteomes" id="UP000199758">
    <property type="component" value="Unassembled WGS sequence"/>
</dbReference>
<evidence type="ECO:0000256" key="3">
    <source>
        <dbReference type="ARBA" id="ARBA00020352"/>
    </source>
</evidence>
<dbReference type="GO" id="GO:0045004">
    <property type="term" value="P:DNA replication proofreading"/>
    <property type="evidence" value="ECO:0007669"/>
    <property type="project" value="TreeGrafter"/>
</dbReference>
<comment type="cofactor">
    <cofactor evidence="1 18">
        <name>Mn(2+)</name>
        <dbReference type="ChEBI" id="CHEBI:29035"/>
    </cofactor>
</comment>
<dbReference type="GO" id="GO:0046872">
    <property type="term" value="F:metal ion binding"/>
    <property type="evidence" value="ECO:0007669"/>
    <property type="project" value="UniProtKB-KW"/>
</dbReference>
<feature type="domain" description="Exonuclease" evidence="19">
    <location>
        <begin position="2"/>
        <end position="175"/>
    </location>
</feature>
<dbReference type="GO" id="GO:0005829">
    <property type="term" value="C:cytosol"/>
    <property type="evidence" value="ECO:0007669"/>
    <property type="project" value="TreeGrafter"/>
</dbReference>
<evidence type="ECO:0000256" key="6">
    <source>
        <dbReference type="ARBA" id="ARBA00022705"/>
    </source>
</evidence>
<feature type="binding site" evidence="17">
    <location>
        <position position="9"/>
    </location>
    <ligand>
        <name>a divalent metal cation</name>
        <dbReference type="ChEBI" id="CHEBI:60240"/>
        <label>1</label>
        <note>catalytic</note>
    </ligand>
</feature>
<dbReference type="GO" id="GO:0003677">
    <property type="term" value="F:DNA binding"/>
    <property type="evidence" value="ECO:0007669"/>
    <property type="project" value="InterPro"/>
</dbReference>
<dbReference type="EC" id="2.7.7.7" evidence="2 18"/>
<reference evidence="20 21" key="1">
    <citation type="submission" date="2016-11" db="EMBL/GenBank/DDBJ databases">
        <authorList>
            <person name="Jaros S."/>
            <person name="Januszkiewicz K."/>
            <person name="Wedrychowicz H."/>
        </authorList>
    </citation>
    <scope>NUCLEOTIDE SEQUENCE [LARGE SCALE GENOMIC DNA]</scope>
    <source>
        <strain evidence="20 21">CGMCC 1.7049</strain>
    </source>
</reference>
<keyword evidence="6 18" id="KW-0235">DNA replication</keyword>
<dbReference type="PANTHER" id="PTHR30231">
    <property type="entry name" value="DNA POLYMERASE III SUBUNIT EPSILON"/>
    <property type="match status" value="1"/>
</dbReference>
<gene>
    <name evidence="18" type="primary">dnaQ</name>
    <name evidence="20" type="ORF">SAMN04488068_3301</name>
</gene>
<evidence type="ECO:0000256" key="16">
    <source>
        <dbReference type="PIRSR" id="PIRSR606309-2"/>
    </source>
</evidence>
<feature type="active site" description="Proton acceptor" evidence="15">
    <location>
        <position position="153"/>
    </location>
</feature>
<evidence type="ECO:0000256" key="1">
    <source>
        <dbReference type="ARBA" id="ARBA00001936"/>
    </source>
</evidence>
<evidence type="ECO:0000256" key="18">
    <source>
        <dbReference type="RuleBase" id="RU364087"/>
    </source>
</evidence>
<protein>
    <recommendedName>
        <fullName evidence="3 18">DNA polymerase III subunit epsilon</fullName>
        <ecNumber evidence="2 18">2.7.7.7</ecNumber>
    </recommendedName>
</protein>
<comment type="subunit">
    <text evidence="18">DNA polymerase III contains a core (composed of alpha, epsilon and theta chains) that associates with a tau subunit. This core dimerizes to form the POLIII' complex. PolIII' associates with the gamma complex (composed of gamma, delta, delta', psi and chi chains) and with the beta chain to form the complete DNA polymerase III complex.</text>
</comment>
<dbReference type="CDD" id="cd06131">
    <property type="entry name" value="DNA_pol_III_epsilon_Ecoli_like"/>
    <property type="match status" value="1"/>
</dbReference>
<keyword evidence="10 18" id="KW-0269">Exonuclease</keyword>
<feature type="binding site" evidence="16">
    <location>
        <position position="9"/>
    </location>
    <ligand>
        <name>substrate</name>
    </ligand>
</feature>